<sequence>MTVNPIISSLLDSGSSRRTTIVAAAQENSAEANIKSEEKAAVVDGTDSKLNIY</sequence>
<dbReference type="Proteomes" id="UP000886523">
    <property type="component" value="Unassembled WGS sequence"/>
</dbReference>
<reference evidence="1" key="1">
    <citation type="journal article" date="2020" name="Nat. Commun.">
        <title>Large-scale genome sequencing of mycorrhizal fungi provides insights into the early evolution of symbiotic traits.</title>
        <authorList>
            <person name="Miyauchi S."/>
            <person name="Kiss E."/>
            <person name="Kuo A."/>
            <person name="Drula E."/>
            <person name="Kohler A."/>
            <person name="Sanchez-Garcia M."/>
            <person name="Morin E."/>
            <person name="Andreopoulos B."/>
            <person name="Barry K.W."/>
            <person name="Bonito G."/>
            <person name="Buee M."/>
            <person name="Carver A."/>
            <person name="Chen C."/>
            <person name="Cichocki N."/>
            <person name="Clum A."/>
            <person name="Culley D."/>
            <person name="Crous P.W."/>
            <person name="Fauchery L."/>
            <person name="Girlanda M."/>
            <person name="Hayes R.D."/>
            <person name="Keri Z."/>
            <person name="LaButti K."/>
            <person name="Lipzen A."/>
            <person name="Lombard V."/>
            <person name="Magnuson J."/>
            <person name="Maillard F."/>
            <person name="Murat C."/>
            <person name="Nolan M."/>
            <person name="Ohm R.A."/>
            <person name="Pangilinan J."/>
            <person name="Pereira M.F."/>
            <person name="Perotto S."/>
            <person name="Peter M."/>
            <person name="Pfister S."/>
            <person name="Riley R."/>
            <person name="Sitrit Y."/>
            <person name="Stielow J.B."/>
            <person name="Szollosi G."/>
            <person name="Zifcakova L."/>
            <person name="Stursova M."/>
            <person name="Spatafora J.W."/>
            <person name="Tedersoo L."/>
            <person name="Vaario L.M."/>
            <person name="Yamada A."/>
            <person name="Yan M."/>
            <person name="Wang P."/>
            <person name="Xu J."/>
            <person name="Bruns T."/>
            <person name="Baldrian P."/>
            <person name="Vilgalys R."/>
            <person name="Dunand C."/>
            <person name="Henrissat B."/>
            <person name="Grigoriev I.V."/>
            <person name="Hibbett D."/>
            <person name="Nagy L.G."/>
            <person name="Martin F.M."/>
        </authorList>
    </citation>
    <scope>NUCLEOTIDE SEQUENCE</scope>
    <source>
        <strain evidence="1">UP504</strain>
    </source>
</reference>
<dbReference type="AlphaFoldDB" id="A0A9P6ALK1"/>
<name>A0A9P6ALK1_9AGAM</name>
<keyword evidence="2" id="KW-1185">Reference proteome</keyword>
<dbReference type="EMBL" id="MU129068">
    <property type="protein sequence ID" value="KAF9507956.1"/>
    <property type="molecule type" value="Genomic_DNA"/>
</dbReference>
<gene>
    <name evidence="1" type="ORF">BS47DRAFT_1350865</name>
</gene>
<proteinExistence type="predicted"/>
<accession>A0A9P6ALK1</accession>
<protein>
    <submittedName>
        <fullName evidence="1">Uncharacterized protein</fullName>
    </submittedName>
</protein>
<comment type="caution">
    <text evidence="1">The sequence shown here is derived from an EMBL/GenBank/DDBJ whole genome shotgun (WGS) entry which is preliminary data.</text>
</comment>
<evidence type="ECO:0000313" key="1">
    <source>
        <dbReference type="EMBL" id="KAF9507956.1"/>
    </source>
</evidence>
<evidence type="ECO:0000313" key="2">
    <source>
        <dbReference type="Proteomes" id="UP000886523"/>
    </source>
</evidence>
<organism evidence="1 2">
    <name type="scientific">Hydnum rufescens UP504</name>
    <dbReference type="NCBI Taxonomy" id="1448309"/>
    <lineage>
        <taxon>Eukaryota</taxon>
        <taxon>Fungi</taxon>
        <taxon>Dikarya</taxon>
        <taxon>Basidiomycota</taxon>
        <taxon>Agaricomycotina</taxon>
        <taxon>Agaricomycetes</taxon>
        <taxon>Cantharellales</taxon>
        <taxon>Hydnaceae</taxon>
        <taxon>Hydnum</taxon>
    </lineage>
</organism>